<dbReference type="Proteomes" id="UP000813427">
    <property type="component" value="Unassembled WGS sequence"/>
</dbReference>
<dbReference type="SUPFAM" id="SSF51182">
    <property type="entry name" value="RmlC-like cupins"/>
    <property type="match status" value="1"/>
</dbReference>
<dbReference type="InterPro" id="IPR011051">
    <property type="entry name" value="RmlC_Cupin_sf"/>
</dbReference>
<organism evidence="1 2">
    <name type="scientific">Fusarium tricinctum</name>
    <dbReference type="NCBI Taxonomy" id="61284"/>
    <lineage>
        <taxon>Eukaryota</taxon>
        <taxon>Fungi</taxon>
        <taxon>Dikarya</taxon>
        <taxon>Ascomycota</taxon>
        <taxon>Pezizomycotina</taxon>
        <taxon>Sordariomycetes</taxon>
        <taxon>Hypocreomycetidae</taxon>
        <taxon>Hypocreales</taxon>
        <taxon>Nectriaceae</taxon>
        <taxon>Fusarium</taxon>
        <taxon>Fusarium tricinctum species complex</taxon>
    </lineage>
</organism>
<comment type="caution">
    <text evidence="1">The sequence shown here is derived from an EMBL/GenBank/DDBJ whole genome shotgun (WGS) entry which is preliminary data.</text>
</comment>
<evidence type="ECO:0000313" key="2">
    <source>
        <dbReference type="Proteomes" id="UP000813427"/>
    </source>
</evidence>
<reference evidence="1" key="1">
    <citation type="journal article" date="2021" name="Nat. Commun.">
        <title>Genetic determinants of endophytism in the Arabidopsis root mycobiome.</title>
        <authorList>
            <person name="Mesny F."/>
            <person name="Miyauchi S."/>
            <person name="Thiergart T."/>
            <person name="Pickel B."/>
            <person name="Atanasova L."/>
            <person name="Karlsson M."/>
            <person name="Huettel B."/>
            <person name="Barry K.W."/>
            <person name="Haridas S."/>
            <person name="Chen C."/>
            <person name="Bauer D."/>
            <person name="Andreopoulos W."/>
            <person name="Pangilinan J."/>
            <person name="LaButti K."/>
            <person name="Riley R."/>
            <person name="Lipzen A."/>
            <person name="Clum A."/>
            <person name="Drula E."/>
            <person name="Henrissat B."/>
            <person name="Kohler A."/>
            <person name="Grigoriev I.V."/>
            <person name="Martin F.M."/>
            <person name="Hacquard S."/>
        </authorList>
    </citation>
    <scope>NUCLEOTIDE SEQUENCE</scope>
    <source>
        <strain evidence="1">MPI-SDFR-AT-0068</strain>
    </source>
</reference>
<proteinExistence type="predicted"/>
<accession>A0A8K0WCZ1</accession>
<dbReference type="EMBL" id="JAGPXF010000003">
    <property type="protein sequence ID" value="KAH7250997.1"/>
    <property type="molecule type" value="Genomic_DNA"/>
</dbReference>
<dbReference type="OrthoDB" id="2446447at2759"/>
<dbReference type="AlphaFoldDB" id="A0A8K0WCZ1"/>
<dbReference type="PANTHER" id="PTHR36448:SF2">
    <property type="entry name" value="CUPIN TYPE-1 DOMAIN-CONTAINING PROTEIN"/>
    <property type="match status" value="1"/>
</dbReference>
<dbReference type="Gene3D" id="2.60.120.10">
    <property type="entry name" value="Jelly Rolls"/>
    <property type="match status" value="1"/>
</dbReference>
<protein>
    <submittedName>
        <fullName evidence="1">Uncharacterized protein</fullName>
    </submittedName>
</protein>
<name>A0A8K0WCZ1_9HYPO</name>
<dbReference type="PANTHER" id="PTHR36448">
    <property type="entry name" value="BLR7373 PROTEIN"/>
    <property type="match status" value="1"/>
</dbReference>
<sequence length="176" mass="19853">MGSSVECYLLPPTEDAPNSRLPILVYRNVLPHPRTEETATEFLTTHRWEKRGTWGHIGIRHFHPNSHECYGIFQGYSTLLLGKIQAGEGMEVRVKAGDVVLLPAGTAHSSTQSSPDYKYIGVYPQDCPRWRNETGKRPSSEFIPLIQKVDLPEDDPVYGKDGPVTLLWYKHPVAKL</sequence>
<keyword evidence="2" id="KW-1185">Reference proteome</keyword>
<evidence type="ECO:0000313" key="1">
    <source>
        <dbReference type="EMBL" id="KAH7250997.1"/>
    </source>
</evidence>
<dbReference type="InterPro" id="IPR047121">
    <property type="entry name" value="YjiB-like"/>
</dbReference>
<dbReference type="InterPro" id="IPR014710">
    <property type="entry name" value="RmlC-like_jellyroll"/>
</dbReference>
<dbReference type="CDD" id="cd02219">
    <property type="entry name" value="cupin_YjlB-like"/>
    <property type="match status" value="1"/>
</dbReference>
<gene>
    <name evidence="1" type="ORF">BKA59DRAFT_471508</name>
</gene>